<organism evidence="2 3">
    <name type="scientific">Paraferrimonas haliotis</name>
    <dbReference type="NCBI Taxonomy" id="2013866"/>
    <lineage>
        <taxon>Bacteria</taxon>
        <taxon>Pseudomonadati</taxon>
        <taxon>Pseudomonadota</taxon>
        <taxon>Gammaproteobacteria</taxon>
        <taxon>Alteromonadales</taxon>
        <taxon>Ferrimonadaceae</taxon>
        <taxon>Paraferrimonas</taxon>
    </lineage>
</organism>
<accession>A0AA37TMT6</accession>
<evidence type="ECO:0000313" key="3">
    <source>
        <dbReference type="Proteomes" id="UP001157439"/>
    </source>
</evidence>
<evidence type="ECO:0000313" key="2">
    <source>
        <dbReference type="EMBL" id="GLS82350.1"/>
    </source>
</evidence>
<proteinExistence type="predicted"/>
<dbReference type="InterPro" id="IPR012902">
    <property type="entry name" value="N_methyl_site"/>
</dbReference>
<feature type="transmembrane region" description="Helical" evidence="1">
    <location>
        <begin position="12"/>
        <end position="35"/>
    </location>
</feature>
<protein>
    <submittedName>
        <fullName evidence="2">MSHA biogenesis protein MshD</fullName>
    </submittedName>
</protein>
<dbReference type="Proteomes" id="UP001157439">
    <property type="component" value="Unassembled WGS sequence"/>
</dbReference>
<dbReference type="RefSeq" id="WP_095497900.1">
    <property type="nucleotide sequence ID" value="NZ_BSPO01000001.1"/>
</dbReference>
<keyword evidence="1" id="KW-0472">Membrane</keyword>
<dbReference type="NCBIfam" id="TIGR02532">
    <property type="entry name" value="IV_pilin_GFxxxE"/>
    <property type="match status" value="1"/>
</dbReference>
<comment type="caution">
    <text evidence="2">The sequence shown here is derived from an EMBL/GenBank/DDBJ whole genome shotgun (WGS) entry which is preliminary data.</text>
</comment>
<dbReference type="PROSITE" id="PS00409">
    <property type="entry name" value="PROKAR_NTER_METHYL"/>
    <property type="match status" value="1"/>
</dbReference>
<dbReference type="AlphaFoldDB" id="A0AA37TMT6"/>
<keyword evidence="3" id="KW-1185">Reference proteome</keyword>
<gene>
    <name evidence="2" type="primary">mshD</name>
    <name evidence="2" type="ORF">GCM10007894_03270</name>
</gene>
<reference evidence="2 3" key="1">
    <citation type="journal article" date="2014" name="Int. J. Syst. Evol. Microbiol.">
        <title>Complete genome sequence of Corynebacterium casei LMG S-19264T (=DSM 44701T), isolated from a smear-ripened cheese.</title>
        <authorList>
            <consortium name="US DOE Joint Genome Institute (JGI-PGF)"/>
            <person name="Walter F."/>
            <person name="Albersmeier A."/>
            <person name="Kalinowski J."/>
            <person name="Ruckert C."/>
        </authorList>
    </citation>
    <scope>NUCLEOTIDE SEQUENCE [LARGE SCALE GENOMIC DNA]</scope>
    <source>
        <strain evidence="2 3">NBRC 112785</strain>
    </source>
</reference>
<keyword evidence="1" id="KW-0812">Transmembrane</keyword>
<sequence length="171" mass="18569">MQTRGRSQAGFTLLELVIGILVSAIAITLLTSTLYPQADKAGETLQRMRSAELAHSILNEIWGKRFDENSGVNGGVPACGSADGVPCADDPTGPSSKNRNDFDNVSDYHGLTINSLMLNSSQRYVDRYPNFLMSVSVGYRDSSTKAQKLITVTVTTPDGEDIVYQAIRSNY</sequence>
<evidence type="ECO:0000256" key="1">
    <source>
        <dbReference type="SAM" id="Phobius"/>
    </source>
</evidence>
<keyword evidence="1" id="KW-1133">Transmembrane helix</keyword>
<dbReference type="EMBL" id="BSPO01000001">
    <property type="protein sequence ID" value="GLS82350.1"/>
    <property type="molecule type" value="Genomic_DNA"/>
</dbReference>
<name>A0AA37TMT6_9GAMM</name>
<dbReference type="Pfam" id="PF07963">
    <property type="entry name" value="N_methyl"/>
    <property type="match status" value="1"/>
</dbReference>